<dbReference type="EMBL" id="CAKLDM010000003">
    <property type="protein sequence ID" value="CAH0542924.1"/>
    <property type="molecule type" value="Genomic_DNA"/>
</dbReference>
<organism evidence="1 2">
    <name type="scientific">Vibrio marisflavi CECT 7928</name>
    <dbReference type="NCBI Taxonomy" id="634439"/>
    <lineage>
        <taxon>Bacteria</taxon>
        <taxon>Pseudomonadati</taxon>
        <taxon>Pseudomonadota</taxon>
        <taxon>Gammaproteobacteria</taxon>
        <taxon>Vibrionales</taxon>
        <taxon>Vibrionaceae</taxon>
        <taxon>Vibrio</taxon>
    </lineage>
</organism>
<name>A0ABM9A958_9VIBR</name>
<protein>
    <submittedName>
        <fullName evidence="1">Uncharacterized protein</fullName>
    </submittedName>
</protein>
<dbReference type="RefSeq" id="WP_237363776.1">
    <property type="nucleotide sequence ID" value="NZ_CAKLDM010000003.1"/>
</dbReference>
<dbReference type="Proteomes" id="UP000838748">
    <property type="component" value="Unassembled WGS sequence"/>
</dbReference>
<evidence type="ECO:0000313" key="2">
    <source>
        <dbReference type="Proteomes" id="UP000838748"/>
    </source>
</evidence>
<evidence type="ECO:0000313" key="1">
    <source>
        <dbReference type="EMBL" id="CAH0542924.1"/>
    </source>
</evidence>
<accession>A0ABM9A958</accession>
<comment type="caution">
    <text evidence="1">The sequence shown here is derived from an EMBL/GenBank/DDBJ whole genome shotgun (WGS) entry which is preliminary data.</text>
</comment>
<reference evidence="1" key="1">
    <citation type="submission" date="2021-11" db="EMBL/GenBank/DDBJ databases">
        <authorList>
            <person name="Rodrigo-Torres L."/>
            <person name="Arahal R. D."/>
            <person name="Lucena T."/>
        </authorList>
    </citation>
    <scope>NUCLEOTIDE SEQUENCE</scope>
    <source>
        <strain evidence="1">CECT 7928</strain>
    </source>
</reference>
<keyword evidence="2" id="KW-1185">Reference proteome</keyword>
<proteinExistence type="predicted"/>
<gene>
    <name evidence="1" type="ORF">VMF7928_04302</name>
</gene>
<sequence>MQVSSPIHKLCPDMQGMVNPDPRKLRRSIFLIQKLREKHGLDKRSKRKAKPLNYSCNESDCWG</sequence>